<evidence type="ECO:0000313" key="3">
    <source>
        <dbReference type="Proteomes" id="UP000501926"/>
    </source>
</evidence>
<dbReference type="EMBL" id="CT573071">
    <property type="protein sequence ID" value="CAJ74480.1"/>
    <property type="molecule type" value="Genomic_DNA"/>
</dbReference>
<protein>
    <submittedName>
        <fullName evidence="1">Uncharacterized protein</fullName>
    </submittedName>
</protein>
<name>Q1Q387_KUEST</name>
<reference evidence="1" key="2">
    <citation type="submission" date="2006-01" db="EMBL/GenBank/DDBJ databases">
        <authorList>
            <person name="Genoscope"/>
        </authorList>
    </citation>
    <scope>NUCLEOTIDE SEQUENCE</scope>
</reference>
<organism evidence="1">
    <name type="scientific">Kuenenia stuttgartiensis</name>
    <dbReference type="NCBI Taxonomy" id="174633"/>
    <lineage>
        <taxon>Bacteria</taxon>
        <taxon>Pseudomonadati</taxon>
        <taxon>Planctomycetota</taxon>
        <taxon>Candidatus Brocadiia</taxon>
        <taxon>Candidatus Brocadiales</taxon>
        <taxon>Candidatus Brocadiaceae</taxon>
        <taxon>Candidatus Kuenenia</taxon>
    </lineage>
</organism>
<gene>
    <name evidence="2" type="ORF">KsCSTR_22000</name>
    <name evidence="1" type="ORF">kuste3717</name>
</gene>
<reference evidence="2 3" key="3">
    <citation type="submission" date="2020-02" db="EMBL/GenBank/DDBJ databases">
        <title>Newly sequenced genome of strain CSTR1 showed variability in Candidatus Kuenenia stuttgartiensis genomes.</title>
        <authorList>
            <person name="Ding C."/>
            <person name="Adrian L."/>
        </authorList>
    </citation>
    <scope>NUCLEOTIDE SEQUENCE [LARGE SCALE GENOMIC DNA]</scope>
    <source>
        <strain evidence="2 3">CSTR1</strain>
    </source>
</reference>
<accession>Q1Q387</accession>
<evidence type="ECO:0000313" key="1">
    <source>
        <dbReference type="EMBL" id="CAJ74480.1"/>
    </source>
</evidence>
<proteinExistence type="predicted"/>
<sequence length="52" mass="5848">MLTLTGFETLSGLFRPDPIINGYKKTGMLPTVTVYISKNQMDKLFSANNENH</sequence>
<dbReference type="EMBL" id="CP049055">
    <property type="protein sequence ID" value="QII11579.1"/>
    <property type="molecule type" value="Genomic_DNA"/>
</dbReference>
<dbReference type="AlphaFoldDB" id="Q1Q387"/>
<evidence type="ECO:0000313" key="2">
    <source>
        <dbReference type="EMBL" id="QII11579.1"/>
    </source>
</evidence>
<dbReference type="Proteomes" id="UP000501926">
    <property type="component" value="Chromosome"/>
</dbReference>
<reference evidence="1" key="1">
    <citation type="journal article" date="2006" name="Nature">
        <title>Deciphering the evolution and metabolism of an anammox bacterium from a community genome.</title>
        <authorList>
            <person name="Strous M."/>
            <person name="Pelletier E."/>
            <person name="Mangenot S."/>
            <person name="Rattei T."/>
            <person name="Lehner A."/>
            <person name="Taylor M.W."/>
            <person name="Horn M."/>
            <person name="Daims H."/>
            <person name="Bartol-Mavel D."/>
            <person name="Wincker P."/>
            <person name="Barbe V."/>
            <person name="Fonknechten N."/>
            <person name="Vallenet D."/>
            <person name="Segurens B."/>
            <person name="Schenowitz-Truong C."/>
            <person name="Medigue C."/>
            <person name="Collingro A."/>
            <person name="Snel B."/>
            <person name="Dutilh B.E."/>
            <person name="OpDenCamp H.J.M."/>
            <person name="vanDerDrift C."/>
            <person name="Cirpus I."/>
            <person name="vanDePas-Schoonen K.T."/>
            <person name="Harhangi H.R."/>
            <person name="vanNiftrik L."/>
            <person name="Schmid M."/>
            <person name="Keltjens J."/>
            <person name="vanDeVossenberg J."/>
            <person name="Kartal B."/>
            <person name="Meier H."/>
            <person name="Frishman D."/>
            <person name="Huynen M.A."/>
            <person name="Mewes H."/>
            <person name="Weissenbach J."/>
            <person name="Jetten M.S.M."/>
            <person name="Wagner M."/>
            <person name="LePaslier D."/>
        </authorList>
    </citation>
    <scope>NUCLEOTIDE SEQUENCE</scope>
</reference>